<dbReference type="AlphaFoldDB" id="A0A375YMX2"/>
<evidence type="ECO:0000313" key="2">
    <source>
        <dbReference type="EMBL" id="SRX82508.1"/>
    </source>
</evidence>
<evidence type="ECO:0000313" key="3">
    <source>
        <dbReference type="Proteomes" id="UP000252008"/>
    </source>
</evidence>
<proteinExistence type="predicted"/>
<sequence>MDSVNSNAAAKSPLFSSPAGELNSIDMILTRAGSASAFSRNATWSASSSLIGPEATGAQHTGADMSMVGRALGTNPVCH</sequence>
<feature type="region of interest" description="Disordered" evidence="1">
    <location>
        <begin position="1"/>
        <end position="20"/>
    </location>
</feature>
<dbReference type="EMBL" id="UEGS01000001">
    <property type="protein sequence ID" value="SRX82508.1"/>
    <property type="molecule type" value="Genomic_DNA"/>
</dbReference>
<organism evidence="2 3">
    <name type="scientific">Mycolicibacterium parafortuitum</name>
    <name type="common">Mycobacterium parafortuitum</name>
    <dbReference type="NCBI Taxonomy" id="39692"/>
    <lineage>
        <taxon>Bacteria</taxon>
        <taxon>Bacillati</taxon>
        <taxon>Actinomycetota</taxon>
        <taxon>Actinomycetes</taxon>
        <taxon>Mycobacteriales</taxon>
        <taxon>Mycobacteriaceae</taxon>
        <taxon>Mycolicibacterium</taxon>
    </lineage>
</organism>
<evidence type="ECO:0000256" key="1">
    <source>
        <dbReference type="SAM" id="MobiDB-lite"/>
    </source>
</evidence>
<gene>
    <name evidence="2" type="ORF">MPP7335_04268</name>
</gene>
<protein>
    <submittedName>
        <fullName evidence="2">Uncharacterized protein</fullName>
    </submittedName>
</protein>
<accession>A0A375YMX2</accession>
<name>A0A375YMX2_MYCPF</name>
<dbReference type="Proteomes" id="UP000252008">
    <property type="component" value="Unassembled WGS sequence"/>
</dbReference>
<reference evidence="2 3" key="1">
    <citation type="submission" date="2018-05" db="EMBL/GenBank/DDBJ databases">
        <authorList>
            <consortium name="IHU Genomes"/>
        </authorList>
    </citation>
    <scope>NUCLEOTIDE SEQUENCE [LARGE SCALE GENOMIC DNA]</scope>
    <source>
        <strain evidence="2 3">P7335</strain>
    </source>
</reference>
<keyword evidence="3" id="KW-1185">Reference proteome</keyword>